<evidence type="ECO:0000256" key="1">
    <source>
        <dbReference type="SAM" id="MobiDB-lite"/>
    </source>
</evidence>
<dbReference type="OrthoDB" id="9785394at2"/>
<evidence type="ECO:0000256" key="2">
    <source>
        <dbReference type="SAM" id="Phobius"/>
    </source>
</evidence>
<reference evidence="3 4" key="1">
    <citation type="journal article" date="2016" name="Biochim. Biophys. Acta">
        <title>Photochemical characterization of actinorhodopsin and its functional existence in the natural host.</title>
        <authorList>
            <person name="Nakamura S."/>
            <person name="Kikukawa T."/>
            <person name="Tamogami J."/>
            <person name="Kamiya M."/>
            <person name="Aizawa T."/>
            <person name="Hahn M.W."/>
            <person name="Ihara K."/>
            <person name="Kamo N."/>
            <person name="Demura M."/>
        </authorList>
    </citation>
    <scope>NUCLEOTIDE SEQUENCE [LARGE SCALE GENOMIC DNA]</scope>
    <source>
        <strain evidence="3 4">MWH-Dar1</strain>
    </source>
</reference>
<keyword evidence="4" id="KW-1185">Reference proteome</keyword>
<feature type="region of interest" description="Disordered" evidence="1">
    <location>
        <begin position="56"/>
        <end position="111"/>
    </location>
</feature>
<keyword evidence="2" id="KW-0472">Membrane</keyword>
<accession>A0A1D9E0F8</accession>
<sequence length="155" mass="16357">MNSPKFQKLGAIILILALVLTALAGAISASPPSASAQGLSAISAITAVDTDLDGIENNLDPDIDGDGVVNAEDEDIDGDGVTNFDDPDPAGTNGVDTQNPNQPGEKTDEDSGFVDIFDVENNQNSAIFWSITGVILVTIFSTIFAIWYRRRTSKK</sequence>
<dbReference type="Proteomes" id="UP000243784">
    <property type="component" value="Chromosome"/>
</dbReference>
<keyword evidence="2" id="KW-1133">Transmembrane helix</keyword>
<feature type="compositionally biased region" description="Polar residues" evidence="1">
    <location>
        <begin position="94"/>
        <end position="104"/>
    </location>
</feature>
<dbReference type="AlphaFoldDB" id="A0A1D9E0F8"/>
<evidence type="ECO:0000313" key="4">
    <source>
        <dbReference type="Proteomes" id="UP000243784"/>
    </source>
</evidence>
<name>A0A1D9E0F8_9MICO</name>
<protein>
    <submittedName>
        <fullName evidence="3">Uncharacterized protein</fullName>
    </submittedName>
</protein>
<feature type="transmembrane region" description="Helical" evidence="2">
    <location>
        <begin position="126"/>
        <end position="148"/>
    </location>
</feature>
<evidence type="ECO:0000313" key="3">
    <source>
        <dbReference type="EMBL" id="AOY56547.1"/>
    </source>
</evidence>
<proteinExistence type="predicted"/>
<feature type="compositionally biased region" description="Acidic residues" evidence="1">
    <location>
        <begin position="56"/>
        <end position="78"/>
    </location>
</feature>
<dbReference type="EMBL" id="CP015208">
    <property type="protein sequence ID" value="AOY56547.1"/>
    <property type="molecule type" value="Genomic_DNA"/>
</dbReference>
<keyword evidence="2" id="KW-0812">Transmembrane</keyword>
<organism evidence="3 4">
    <name type="scientific">Candidatus Rhodoluna planktonica</name>
    <dbReference type="NCBI Taxonomy" id="535712"/>
    <lineage>
        <taxon>Bacteria</taxon>
        <taxon>Bacillati</taxon>
        <taxon>Actinomycetota</taxon>
        <taxon>Actinomycetes</taxon>
        <taxon>Micrococcales</taxon>
        <taxon>Microbacteriaceae</taxon>
        <taxon>Luna cluster</taxon>
        <taxon>Luna-1 subcluster</taxon>
        <taxon>Rhodoluna</taxon>
    </lineage>
</organism>
<gene>
    <name evidence="3" type="ORF">A4Z71_06275</name>
</gene>
<dbReference type="RefSeq" id="WP_070955046.1">
    <property type="nucleotide sequence ID" value="NZ_CP015208.1"/>
</dbReference>
<dbReference type="KEGG" id="rpla:A4Z71_06275"/>
<dbReference type="STRING" id="535712.A4Z71_06275"/>